<proteinExistence type="predicted"/>
<evidence type="ECO:0000256" key="1">
    <source>
        <dbReference type="SAM" id="MobiDB-lite"/>
    </source>
</evidence>
<dbReference type="EMBL" id="AP035768">
    <property type="protein sequence ID" value="BFO16818.1"/>
    <property type="molecule type" value="Genomic_DNA"/>
</dbReference>
<evidence type="ECO:0000259" key="2">
    <source>
        <dbReference type="Pfam" id="PF03559"/>
    </source>
</evidence>
<dbReference type="AlphaFoldDB" id="A0AAT9HHN3"/>
<reference evidence="3" key="1">
    <citation type="submission" date="2024-06" db="EMBL/GenBank/DDBJ databases">
        <authorList>
            <consortium name="consrtm"/>
            <person name="Uemura M."/>
            <person name="Terahara T."/>
        </authorList>
    </citation>
    <scope>NUCLEOTIDE SEQUENCE</scope>
    <source>
        <strain evidence="3">KM77-8</strain>
    </source>
</reference>
<dbReference type="GO" id="GO:0016829">
    <property type="term" value="F:lyase activity"/>
    <property type="evidence" value="ECO:0007669"/>
    <property type="project" value="InterPro"/>
</dbReference>
<organism evidence="3">
    <name type="scientific">Streptomyces haneummycinicus</name>
    <dbReference type="NCBI Taxonomy" id="3074435"/>
    <lineage>
        <taxon>Bacteria</taxon>
        <taxon>Bacillati</taxon>
        <taxon>Actinomycetota</taxon>
        <taxon>Actinomycetes</taxon>
        <taxon>Kitasatosporales</taxon>
        <taxon>Streptomycetaceae</taxon>
        <taxon>Streptomyces</taxon>
    </lineage>
</organism>
<dbReference type="InterPro" id="IPR005212">
    <property type="entry name" value="EvaA-like"/>
</dbReference>
<evidence type="ECO:0000313" key="3">
    <source>
        <dbReference type="EMBL" id="BFO16818.1"/>
    </source>
</evidence>
<name>A0AAT9HHN3_9ACTN</name>
<dbReference type="Pfam" id="PF03559">
    <property type="entry name" value="Hexose_dehydrat"/>
    <property type="match status" value="1"/>
</dbReference>
<gene>
    <name evidence="3" type="ORF">SHKM778_32060</name>
</gene>
<feature type="compositionally biased region" description="Pro residues" evidence="1">
    <location>
        <begin position="172"/>
        <end position="181"/>
    </location>
</feature>
<reference evidence="3" key="2">
    <citation type="submission" date="2024-07" db="EMBL/GenBank/DDBJ databases">
        <title>Streptomyces haneummycinica sp. nov., a new antibiotic-producing actinobacterium isolated from marine sediment.</title>
        <authorList>
            <person name="Uemura M."/>
            <person name="Hamada M."/>
            <person name="Hirano S."/>
            <person name="Kobayashi K."/>
            <person name="Ohshiro T."/>
            <person name="Kobayashi T."/>
            <person name="Terahara T."/>
        </authorList>
    </citation>
    <scope>NUCLEOTIDE SEQUENCE</scope>
    <source>
        <strain evidence="3">KM77-8</strain>
    </source>
</reference>
<feature type="region of interest" description="Disordered" evidence="1">
    <location>
        <begin position="155"/>
        <end position="181"/>
    </location>
</feature>
<dbReference type="InterPro" id="IPR038153">
    <property type="entry name" value="EvaA-like_sf"/>
</dbReference>
<accession>A0AAT9HHN3</accession>
<sequence>MSTELLSWITDARSHHDVIAERIALSQVTRWKVLHDRITHDDGAFFDIIAVDVTTEGREVRNWTQPLLSPRGVGVAAFLVRRTADGPQVLASTRVEGGSADVLELGPTVQCTPENYAVLPGAPRCRSWITCCGPRRTGPSSTRCSPRRAAVSTTPATVTCSSRHRRTWSPTHPRPPLGRGE</sequence>
<feature type="domain" description="dTDP-4-dehydro-6-deoxy-alpha-D-glucopyranose 2,3-dehydratase" evidence="2">
    <location>
        <begin position="3"/>
        <end position="122"/>
    </location>
</feature>
<protein>
    <recommendedName>
        <fullName evidence="2">dTDP-4-dehydro-6-deoxy-alpha-D-glucopyranose 2,3-dehydratase domain-containing protein</fullName>
    </recommendedName>
</protein>
<dbReference type="Gene3D" id="3.90.79.40">
    <property type="entry name" value="EvaA sugar 2,3-dehydratase subunit"/>
    <property type="match status" value="1"/>
</dbReference>